<dbReference type="AlphaFoldDB" id="A0A3B0U641"/>
<dbReference type="Pfam" id="PF09224">
    <property type="entry name" value="DUF1961"/>
    <property type="match status" value="1"/>
</dbReference>
<dbReference type="EMBL" id="UOEP01000162">
    <property type="protein sequence ID" value="VAW21952.1"/>
    <property type="molecule type" value="Genomic_DNA"/>
</dbReference>
<dbReference type="Gene3D" id="2.60.120.200">
    <property type="match status" value="1"/>
</dbReference>
<evidence type="ECO:0008006" key="2">
    <source>
        <dbReference type="Google" id="ProtNLM"/>
    </source>
</evidence>
<name>A0A3B0U641_9ZZZZ</name>
<reference evidence="1" key="1">
    <citation type="submission" date="2018-06" db="EMBL/GenBank/DDBJ databases">
        <authorList>
            <person name="Zhirakovskaya E."/>
        </authorList>
    </citation>
    <scope>NUCLEOTIDE SEQUENCE</scope>
</reference>
<accession>A0A3B0U641</accession>
<organism evidence="1">
    <name type="scientific">hydrothermal vent metagenome</name>
    <dbReference type="NCBI Taxonomy" id="652676"/>
    <lineage>
        <taxon>unclassified sequences</taxon>
        <taxon>metagenomes</taxon>
        <taxon>ecological metagenomes</taxon>
    </lineage>
</organism>
<gene>
    <name evidence="1" type="ORF">MNBD_BACTEROID01-424</name>
</gene>
<protein>
    <recommendedName>
        <fullName evidence="2">DUF1961 family protein</fullName>
    </recommendedName>
</protein>
<proteinExistence type="predicted"/>
<evidence type="ECO:0000313" key="1">
    <source>
        <dbReference type="EMBL" id="VAW21952.1"/>
    </source>
</evidence>
<sequence>MKRIRLLIFILFASTVLFGQDINEKDFEELNRLKEWHLEFKDNCTRNWKSKWFLDGLRAVVTNTKDGMVFSAGSVDGDDACHAVLWTKDSFKGDIKIEYRYTRTDTRTQRVNILYIQATGTGIGPYSKDISEWNNLRIIPYMKTYYQNMNTLHISYAAYSGDGGIDYVRARKYPVAPGQRFSTTTEIPPASFDTGLFIPGVSYKVTVIKTNKKLYFKVEGQGVSKLFSWDITNFQPVTGGRVGLRHMYTRSAMYKGFKIYTK</sequence>
<dbReference type="InterPro" id="IPR015305">
    <property type="entry name" value="DUF1961"/>
</dbReference>